<reference evidence="10" key="1">
    <citation type="submission" date="2023-05" db="EMBL/GenBank/DDBJ databases">
        <title>Mariniplasma microaerophilum sp. nov., a novel anaerobic mollicute isolated from terrestrial mud volcano, Taman Peninsula, Russia.</title>
        <authorList>
            <person name="Khomyakova M.A."/>
            <person name="Merkel A.Y."/>
            <person name="Slobodkin A.I."/>
        </authorList>
    </citation>
    <scope>NUCLEOTIDE SEQUENCE</scope>
    <source>
        <strain evidence="10">M4Ah</strain>
    </source>
</reference>
<dbReference type="Proteomes" id="UP001431532">
    <property type="component" value="Unassembled WGS sequence"/>
</dbReference>
<evidence type="ECO:0000259" key="8">
    <source>
        <dbReference type="PROSITE" id="PS50110"/>
    </source>
</evidence>
<dbReference type="RefSeq" id="WP_282839515.1">
    <property type="nucleotide sequence ID" value="NZ_JASCXW010000017.1"/>
</dbReference>
<accession>A0AAW6UAF6</accession>
<dbReference type="GO" id="GO:0005829">
    <property type="term" value="C:cytosol"/>
    <property type="evidence" value="ECO:0007669"/>
    <property type="project" value="TreeGrafter"/>
</dbReference>
<keyword evidence="1" id="KW-0597">Phosphoprotein</keyword>
<dbReference type="EMBL" id="JASCXW010000017">
    <property type="protein sequence ID" value="MDI6453086.1"/>
    <property type="molecule type" value="Genomic_DNA"/>
</dbReference>
<dbReference type="PANTHER" id="PTHR48111">
    <property type="entry name" value="REGULATOR OF RPOS"/>
    <property type="match status" value="1"/>
</dbReference>
<dbReference type="PANTHER" id="PTHR48111:SF1">
    <property type="entry name" value="TWO-COMPONENT RESPONSE REGULATOR ORR33"/>
    <property type="match status" value="1"/>
</dbReference>
<dbReference type="InterPro" id="IPR001789">
    <property type="entry name" value="Sig_transdc_resp-reg_receiver"/>
</dbReference>
<evidence type="ECO:0000256" key="2">
    <source>
        <dbReference type="ARBA" id="ARBA00023012"/>
    </source>
</evidence>
<dbReference type="InterPro" id="IPR011006">
    <property type="entry name" value="CheY-like_superfamily"/>
</dbReference>
<dbReference type="GO" id="GO:0000156">
    <property type="term" value="F:phosphorelay response regulator activity"/>
    <property type="evidence" value="ECO:0007669"/>
    <property type="project" value="TreeGrafter"/>
</dbReference>
<evidence type="ECO:0000256" key="1">
    <source>
        <dbReference type="ARBA" id="ARBA00022553"/>
    </source>
</evidence>
<evidence type="ECO:0000259" key="9">
    <source>
        <dbReference type="PROSITE" id="PS51755"/>
    </source>
</evidence>
<dbReference type="GO" id="GO:0032993">
    <property type="term" value="C:protein-DNA complex"/>
    <property type="evidence" value="ECO:0007669"/>
    <property type="project" value="TreeGrafter"/>
</dbReference>
<dbReference type="GO" id="GO:0006355">
    <property type="term" value="P:regulation of DNA-templated transcription"/>
    <property type="evidence" value="ECO:0007669"/>
    <property type="project" value="InterPro"/>
</dbReference>
<dbReference type="SUPFAM" id="SSF46894">
    <property type="entry name" value="C-terminal effector domain of the bipartite response regulators"/>
    <property type="match status" value="1"/>
</dbReference>
<keyword evidence="5" id="KW-0804">Transcription</keyword>
<dbReference type="Gene3D" id="1.10.10.10">
    <property type="entry name" value="Winged helix-like DNA-binding domain superfamily/Winged helix DNA-binding domain"/>
    <property type="match status" value="1"/>
</dbReference>
<feature type="domain" description="Response regulatory" evidence="8">
    <location>
        <begin position="3"/>
        <end position="116"/>
    </location>
</feature>
<keyword evidence="3" id="KW-0805">Transcription regulation</keyword>
<feature type="domain" description="OmpR/PhoB-type" evidence="9">
    <location>
        <begin position="127"/>
        <end position="225"/>
    </location>
</feature>
<organism evidence="10 11">
    <name type="scientific">Peloplasma aerotolerans</name>
    <dbReference type="NCBI Taxonomy" id="3044389"/>
    <lineage>
        <taxon>Bacteria</taxon>
        <taxon>Bacillati</taxon>
        <taxon>Mycoplasmatota</taxon>
        <taxon>Mollicutes</taxon>
        <taxon>Acholeplasmatales</taxon>
        <taxon>Acholeplasmataceae</taxon>
        <taxon>Peloplasma</taxon>
    </lineage>
</organism>
<keyword evidence="2" id="KW-0902">Two-component regulatory system</keyword>
<evidence type="ECO:0000313" key="11">
    <source>
        <dbReference type="Proteomes" id="UP001431532"/>
    </source>
</evidence>
<dbReference type="InterPro" id="IPR016032">
    <property type="entry name" value="Sig_transdc_resp-reg_C-effctor"/>
</dbReference>
<evidence type="ECO:0000256" key="5">
    <source>
        <dbReference type="ARBA" id="ARBA00023163"/>
    </source>
</evidence>
<keyword evidence="11" id="KW-1185">Reference proteome</keyword>
<protein>
    <submittedName>
        <fullName evidence="10">Response regulator transcription factor</fullName>
    </submittedName>
</protein>
<evidence type="ECO:0000256" key="7">
    <source>
        <dbReference type="PROSITE-ProRule" id="PRU01091"/>
    </source>
</evidence>
<dbReference type="PROSITE" id="PS50110">
    <property type="entry name" value="RESPONSE_REGULATORY"/>
    <property type="match status" value="1"/>
</dbReference>
<evidence type="ECO:0000256" key="4">
    <source>
        <dbReference type="ARBA" id="ARBA00023125"/>
    </source>
</evidence>
<dbReference type="AlphaFoldDB" id="A0AAW6UAF6"/>
<dbReference type="Gene3D" id="3.40.50.2300">
    <property type="match status" value="1"/>
</dbReference>
<keyword evidence="4 7" id="KW-0238">DNA-binding</keyword>
<name>A0AAW6UAF6_9MOLU</name>
<comment type="caution">
    <text evidence="10">The sequence shown here is derived from an EMBL/GenBank/DDBJ whole genome shotgun (WGS) entry which is preliminary data.</text>
</comment>
<dbReference type="CDD" id="cd00383">
    <property type="entry name" value="trans_reg_C"/>
    <property type="match status" value="1"/>
</dbReference>
<dbReference type="Pfam" id="PF00486">
    <property type="entry name" value="Trans_reg_C"/>
    <property type="match status" value="1"/>
</dbReference>
<dbReference type="PROSITE" id="PS51755">
    <property type="entry name" value="OMPR_PHOB"/>
    <property type="match status" value="1"/>
</dbReference>
<proteinExistence type="predicted"/>
<dbReference type="GO" id="GO:0000976">
    <property type="term" value="F:transcription cis-regulatory region binding"/>
    <property type="evidence" value="ECO:0007669"/>
    <property type="project" value="TreeGrafter"/>
</dbReference>
<dbReference type="InterPro" id="IPR039420">
    <property type="entry name" value="WalR-like"/>
</dbReference>
<evidence type="ECO:0000313" key="10">
    <source>
        <dbReference type="EMBL" id="MDI6453086.1"/>
    </source>
</evidence>
<comment type="caution">
    <text evidence="6">Lacks conserved residue(s) required for the propagation of feature annotation.</text>
</comment>
<dbReference type="InterPro" id="IPR036388">
    <property type="entry name" value="WH-like_DNA-bd_sf"/>
</dbReference>
<sequence>MYNLLLISNDVTPYIELIDYFKRDFFNVYSEALDYLDSSPQELDSYDFILLHLNASEANNIKMIQLIKQHAVCPLYLFSRNHLPTEKALLMEHGAEGHIDIPFSSQEVSSRIKAVLRFLNNVKRNSHQSIKIGKLVINFDNREVVYEGHRIKLTNVEYKLLKILVEHHDNLVSKDKIIRYVWDDDLSATDNALGIHITRLRKKLKCQDDIQMIETVWGLGYRLNLKACEYKDETNS</sequence>
<dbReference type="SUPFAM" id="SSF52172">
    <property type="entry name" value="CheY-like"/>
    <property type="match status" value="1"/>
</dbReference>
<dbReference type="SMART" id="SM00862">
    <property type="entry name" value="Trans_reg_C"/>
    <property type="match status" value="1"/>
</dbReference>
<evidence type="ECO:0000256" key="6">
    <source>
        <dbReference type="PROSITE-ProRule" id="PRU00169"/>
    </source>
</evidence>
<dbReference type="InterPro" id="IPR001867">
    <property type="entry name" value="OmpR/PhoB-type_DNA-bd"/>
</dbReference>
<evidence type="ECO:0000256" key="3">
    <source>
        <dbReference type="ARBA" id="ARBA00023015"/>
    </source>
</evidence>
<gene>
    <name evidence="10" type="ORF">QJ521_05890</name>
</gene>
<feature type="DNA-binding region" description="OmpR/PhoB-type" evidence="7">
    <location>
        <begin position="127"/>
        <end position="225"/>
    </location>
</feature>